<dbReference type="GO" id="GO:0006508">
    <property type="term" value="P:proteolysis"/>
    <property type="evidence" value="ECO:0007669"/>
    <property type="project" value="InterPro"/>
</dbReference>
<gene>
    <name evidence="1" type="ORF">SINV_10725</name>
</gene>
<dbReference type="InterPro" id="IPR001969">
    <property type="entry name" value="Aspartic_peptidase_AS"/>
</dbReference>
<evidence type="ECO:0000313" key="1">
    <source>
        <dbReference type="EMBL" id="EFZ10607.1"/>
    </source>
</evidence>
<sequence length="259" mass="29282">MRLSSTYGKRGQDRRNSGRSPVLRVRFLPRPHLTVRIYDRTVLALIDSGSEVLFVNQATAQLAAELGFRIQHEPNFVQLSDGQSVSLLGHIYLTIRIEHRQIRHRFRIMPNMSTALLLGIDTWAKIGASISSPQLPRTEYHPRSGNLAADSTGIIPRAATSRRRTNTPSARVLTKTKTLRSPTPLVATTDRRVWKQEYPLLNKANTFNAKLAPKFQGLLEVQKIILSVHSKDDTTNKKMTKSSNNKIARIFEDISLRTH</sequence>
<reference evidence="1" key="1">
    <citation type="journal article" date="2011" name="Proc. Natl. Acad. Sci. U.S.A.">
        <title>The genome of the fire ant Solenopsis invicta.</title>
        <authorList>
            <person name="Wurm Y."/>
            <person name="Wang J."/>
            <person name="Riba-Grognuz O."/>
            <person name="Corona M."/>
            <person name="Nygaard S."/>
            <person name="Hunt B.G."/>
            <person name="Ingram K.K."/>
            <person name="Falquet L."/>
            <person name="Nipitwattanaphon M."/>
            <person name="Gotzek D."/>
            <person name="Dijkstra M.B."/>
            <person name="Oettler J."/>
            <person name="Comtesse F."/>
            <person name="Shih C.J."/>
            <person name="Wu W.J."/>
            <person name="Yang C.C."/>
            <person name="Thomas J."/>
            <person name="Beaudoing E."/>
            <person name="Pradervand S."/>
            <person name="Flegel V."/>
            <person name="Cook E.D."/>
            <person name="Fabbretti R."/>
            <person name="Stockinger H."/>
            <person name="Long L."/>
            <person name="Farmerie W.G."/>
            <person name="Oakey J."/>
            <person name="Boomsma J.J."/>
            <person name="Pamilo P."/>
            <person name="Yi S.V."/>
            <person name="Heinze J."/>
            <person name="Goodisman M.A."/>
            <person name="Farinelli L."/>
            <person name="Harshman K."/>
            <person name="Hulo N."/>
            <person name="Cerutti L."/>
            <person name="Xenarios I."/>
            <person name="Shoemaker D."/>
            <person name="Keller L."/>
        </authorList>
    </citation>
    <scope>NUCLEOTIDE SEQUENCE [LARGE SCALE GENOMIC DNA]</scope>
</reference>
<dbReference type="AlphaFoldDB" id="E9J998"/>
<dbReference type="InterPro" id="IPR021109">
    <property type="entry name" value="Peptidase_aspartic_dom_sf"/>
</dbReference>
<accession>E9J998</accession>
<dbReference type="Gene3D" id="2.40.70.10">
    <property type="entry name" value="Acid Proteases"/>
    <property type="match status" value="1"/>
</dbReference>
<organism>
    <name type="scientific">Solenopsis invicta</name>
    <name type="common">Red imported fire ant</name>
    <name type="synonym">Solenopsis wagneri</name>
    <dbReference type="NCBI Taxonomy" id="13686"/>
    <lineage>
        <taxon>Eukaryota</taxon>
        <taxon>Metazoa</taxon>
        <taxon>Ecdysozoa</taxon>
        <taxon>Arthropoda</taxon>
        <taxon>Hexapoda</taxon>
        <taxon>Insecta</taxon>
        <taxon>Pterygota</taxon>
        <taxon>Neoptera</taxon>
        <taxon>Endopterygota</taxon>
        <taxon>Hymenoptera</taxon>
        <taxon>Apocrita</taxon>
        <taxon>Aculeata</taxon>
        <taxon>Formicoidea</taxon>
        <taxon>Formicidae</taxon>
        <taxon>Myrmicinae</taxon>
        <taxon>Solenopsis</taxon>
    </lineage>
</organism>
<name>E9J998_SOLIN</name>
<feature type="non-terminal residue" evidence="1">
    <location>
        <position position="259"/>
    </location>
</feature>
<proteinExistence type="predicted"/>
<dbReference type="EMBL" id="GL769223">
    <property type="protein sequence ID" value="EFZ10607.1"/>
    <property type="molecule type" value="Genomic_DNA"/>
</dbReference>
<dbReference type="PROSITE" id="PS00141">
    <property type="entry name" value="ASP_PROTEASE"/>
    <property type="match status" value="1"/>
</dbReference>
<dbReference type="GO" id="GO:0004190">
    <property type="term" value="F:aspartic-type endopeptidase activity"/>
    <property type="evidence" value="ECO:0007669"/>
    <property type="project" value="InterPro"/>
</dbReference>
<protein>
    <submittedName>
        <fullName evidence="1">Uncharacterized protein</fullName>
    </submittedName>
</protein>
<dbReference type="SUPFAM" id="SSF50630">
    <property type="entry name" value="Acid proteases"/>
    <property type="match status" value="1"/>
</dbReference>
<dbReference type="HOGENOM" id="CLU_1075958_0_0_1"/>
<dbReference type="CDD" id="cd00303">
    <property type="entry name" value="retropepsin_like"/>
    <property type="match status" value="1"/>
</dbReference>